<keyword evidence="1" id="KW-0472">Membrane</keyword>
<evidence type="ECO:0000313" key="2">
    <source>
        <dbReference type="EMBL" id="VVM79508.1"/>
    </source>
</evidence>
<name>A0A5E6SUM2_PSEFL</name>
<dbReference type="RefSeq" id="WP_150650375.1">
    <property type="nucleotide sequence ID" value="NZ_CABVHJ010000006.1"/>
</dbReference>
<evidence type="ECO:0000256" key="1">
    <source>
        <dbReference type="SAM" id="Phobius"/>
    </source>
</evidence>
<gene>
    <name evidence="2" type="ORF">PS655_02238</name>
</gene>
<protein>
    <submittedName>
        <fullName evidence="2">Uncharacterized protein</fullName>
    </submittedName>
</protein>
<accession>A0A5E6SUM2</accession>
<dbReference type="EMBL" id="CABVHJ010000006">
    <property type="protein sequence ID" value="VVM79508.1"/>
    <property type="molecule type" value="Genomic_DNA"/>
</dbReference>
<keyword evidence="1" id="KW-1133">Transmembrane helix</keyword>
<evidence type="ECO:0000313" key="3">
    <source>
        <dbReference type="Proteomes" id="UP000327167"/>
    </source>
</evidence>
<organism evidence="2 3">
    <name type="scientific">Pseudomonas fluorescens</name>
    <dbReference type="NCBI Taxonomy" id="294"/>
    <lineage>
        <taxon>Bacteria</taxon>
        <taxon>Pseudomonadati</taxon>
        <taxon>Pseudomonadota</taxon>
        <taxon>Gammaproteobacteria</taxon>
        <taxon>Pseudomonadales</taxon>
        <taxon>Pseudomonadaceae</taxon>
        <taxon>Pseudomonas</taxon>
    </lineage>
</organism>
<dbReference type="Proteomes" id="UP000327167">
    <property type="component" value="Unassembled WGS sequence"/>
</dbReference>
<sequence length="137" mass="15517">MDVWQVVSQVADWLVERHATRRGSTYNYMLFVSAAAAVGSWVVAKELLAKRKALKANVSEALQNETLRAMSFAQEDGRPVKRTATLVRQEETFFVTVIRHDDEECVESSSEALHSLDDVDVYLRDHTPFILADFRAS</sequence>
<proteinExistence type="predicted"/>
<keyword evidence="1" id="KW-0812">Transmembrane</keyword>
<dbReference type="AlphaFoldDB" id="A0A5E6SUM2"/>
<reference evidence="2 3" key="1">
    <citation type="submission" date="2019-09" db="EMBL/GenBank/DDBJ databases">
        <authorList>
            <person name="Chandra G."/>
            <person name="Truman W A."/>
        </authorList>
    </citation>
    <scope>NUCLEOTIDE SEQUENCE [LARGE SCALE GENOMIC DNA]</scope>
    <source>
        <strain evidence="2">PS655</strain>
    </source>
</reference>
<feature type="transmembrane region" description="Helical" evidence="1">
    <location>
        <begin position="26"/>
        <end position="44"/>
    </location>
</feature>